<keyword evidence="7" id="KW-1185">Reference proteome</keyword>
<evidence type="ECO:0000313" key="6">
    <source>
        <dbReference type="EMBL" id="MFD2829123.1"/>
    </source>
</evidence>
<proteinExistence type="predicted"/>
<dbReference type="EMBL" id="JBHUOQ010000001">
    <property type="protein sequence ID" value="MFD2829123.1"/>
    <property type="molecule type" value="Genomic_DNA"/>
</dbReference>
<dbReference type="Pfam" id="PF01262">
    <property type="entry name" value="AlaDh_PNT_C"/>
    <property type="match status" value="1"/>
</dbReference>
<evidence type="ECO:0000259" key="4">
    <source>
        <dbReference type="SMART" id="SM01002"/>
    </source>
</evidence>
<feature type="region of interest" description="Disordered" evidence="3">
    <location>
        <begin position="371"/>
        <end position="391"/>
    </location>
</feature>
<organism evidence="6 7">
    <name type="scientific">Corticicoccus populi</name>
    <dbReference type="NCBI Taxonomy" id="1812821"/>
    <lineage>
        <taxon>Bacteria</taxon>
        <taxon>Bacillati</taxon>
        <taxon>Bacillota</taxon>
        <taxon>Bacilli</taxon>
        <taxon>Bacillales</taxon>
        <taxon>Staphylococcaceae</taxon>
        <taxon>Corticicoccus</taxon>
    </lineage>
</organism>
<sequence>MILGLLKDNKPGEYRVILTPLEIETICEDGHTALVQKDAGLSAGFSNEAYEAAGAEIVESAEEMYGRSDFITKVKELNDTEYGLLKENHILYTCIHPAAHEDQVQAILDSKCIAITAEDSHRYGSVNCEAAGKQGALMGLNAMLTINGGKGKFVSGLAGAPGMKVLILGGGLVGQSALQVLQSLGAWCTVMDVNYGVMRDIGKTYNEKVSTQLSTKQNIKALLPEIDMVINCVKWPKENKDYLIDKDMLSLMEKGSVIVDISNDEDGAIESFRETTHEDPIYIEEGIVHYCVSNIPGAIANSTSVAYAASVLPHIRSILNNGVEEAVVRDGFLRRSLTAYKGYLTHEETSAIQGRPWIRPEEILDLKDSVIDPAPPATGTRSTNYIDLTEE</sequence>
<feature type="compositionally biased region" description="Polar residues" evidence="3">
    <location>
        <begin position="379"/>
        <end position="391"/>
    </location>
</feature>
<accession>A0ABW5WV66</accession>
<dbReference type="SUPFAM" id="SSF51735">
    <property type="entry name" value="NAD(P)-binding Rossmann-fold domains"/>
    <property type="match status" value="1"/>
</dbReference>
<dbReference type="Pfam" id="PF05222">
    <property type="entry name" value="AlaDh_PNT_N"/>
    <property type="match status" value="1"/>
</dbReference>
<name>A0ABW5WV66_9STAP</name>
<comment type="catalytic activity">
    <reaction evidence="2">
        <text>L-alanine + NAD(+) + H2O = pyruvate + NH4(+) + NADH + H(+)</text>
        <dbReference type="Rhea" id="RHEA:18405"/>
        <dbReference type="ChEBI" id="CHEBI:15361"/>
        <dbReference type="ChEBI" id="CHEBI:15377"/>
        <dbReference type="ChEBI" id="CHEBI:15378"/>
        <dbReference type="ChEBI" id="CHEBI:28938"/>
        <dbReference type="ChEBI" id="CHEBI:57540"/>
        <dbReference type="ChEBI" id="CHEBI:57945"/>
        <dbReference type="ChEBI" id="CHEBI:57972"/>
        <dbReference type="EC" id="1.4.1.1"/>
    </reaction>
</comment>
<gene>
    <name evidence="6" type="ORF">ACFSX4_01500</name>
</gene>
<dbReference type="PANTHER" id="PTHR42795">
    <property type="entry name" value="ALANINE DEHYDROGENASE"/>
    <property type="match status" value="1"/>
</dbReference>
<feature type="domain" description="Alanine dehydrogenase/pyridine nucleotide transhydrogenase NAD(H)-binding" evidence="4">
    <location>
        <begin position="143"/>
        <end position="291"/>
    </location>
</feature>
<dbReference type="SMART" id="SM01002">
    <property type="entry name" value="AlaDh_PNT_C"/>
    <property type="match status" value="1"/>
</dbReference>
<evidence type="ECO:0000256" key="3">
    <source>
        <dbReference type="SAM" id="MobiDB-lite"/>
    </source>
</evidence>
<feature type="domain" description="Alanine dehydrogenase/pyridine nucleotide transhydrogenase N-terminal" evidence="5">
    <location>
        <begin position="4"/>
        <end position="131"/>
    </location>
</feature>
<dbReference type="InterPro" id="IPR007886">
    <property type="entry name" value="AlaDH/PNT_N"/>
</dbReference>
<keyword evidence="1" id="KW-0560">Oxidoreductase</keyword>
<comment type="caution">
    <text evidence="6">The sequence shown here is derived from an EMBL/GenBank/DDBJ whole genome shotgun (WGS) entry which is preliminary data.</text>
</comment>
<dbReference type="SUPFAM" id="SSF52283">
    <property type="entry name" value="Formate/glycerate dehydrogenase catalytic domain-like"/>
    <property type="match status" value="1"/>
</dbReference>
<dbReference type="Proteomes" id="UP001597519">
    <property type="component" value="Unassembled WGS sequence"/>
</dbReference>
<dbReference type="PANTHER" id="PTHR42795:SF1">
    <property type="entry name" value="ALANINE DEHYDROGENASE"/>
    <property type="match status" value="1"/>
</dbReference>
<evidence type="ECO:0000313" key="7">
    <source>
        <dbReference type="Proteomes" id="UP001597519"/>
    </source>
</evidence>
<evidence type="ECO:0000256" key="2">
    <source>
        <dbReference type="ARBA" id="ARBA00049277"/>
    </source>
</evidence>
<dbReference type="InterPro" id="IPR036291">
    <property type="entry name" value="NAD(P)-bd_dom_sf"/>
</dbReference>
<reference evidence="7" key="1">
    <citation type="journal article" date="2019" name="Int. J. Syst. Evol. Microbiol.">
        <title>The Global Catalogue of Microorganisms (GCM) 10K type strain sequencing project: providing services to taxonomists for standard genome sequencing and annotation.</title>
        <authorList>
            <consortium name="The Broad Institute Genomics Platform"/>
            <consortium name="The Broad Institute Genome Sequencing Center for Infectious Disease"/>
            <person name="Wu L."/>
            <person name="Ma J."/>
        </authorList>
    </citation>
    <scope>NUCLEOTIDE SEQUENCE [LARGE SCALE GENOMIC DNA]</scope>
    <source>
        <strain evidence="7">KCTC 33575</strain>
    </source>
</reference>
<dbReference type="SMART" id="SM01003">
    <property type="entry name" value="AlaDh_PNT_N"/>
    <property type="match status" value="1"/>
</dbReference>
<evidence type="ECO:0000256" key="1">
    <source>
        <dbReference type="ARBA" id="ARBA00023002"/>
    </source>
</evidence>
<dbReference type="InterPro" id="IPR007698">
    <property type="entry name" value="AlaDH/PNT_NAD(H)-bd"/>
</dbReference>
<dbReference type="RefSeq" id="WP_377770842.1">
    <property type="nucleotide sequence ID" value="NZ_JBHUOQ010000001.1"/>
</dbReference>
<dbReference type="Gene3D" id="3.40.50.720">
    <property type="entry name" value="NAD(P)-binding Rossmann-like Domain"/>
    <property type="match status" value="2"/>
</dbReference>
<evidence type="ECO:0000259" key="5">
    <source>
        <dbReference type="SMART" id="SM01003"/>
    </source>
</evidence>
<protein>
    <submittedName>
        <fullName evidence="6">Alanine dehydrogenase</fullName>
    </submittedName>
</protein>